<keyword evidence="1" id="KW-0805">Transcription regulation</keyword>
<evidence type="ECO:0000313" key="5">
    <source>
        <dbReference type="EMBL" id="GGK63591.1"/>
    </source>
</evidence>
<evidence type="ECO:0000256" key="1">
    <source>
        <dbReference type="ARBA" id="ARBA00023015"/>
    </source>
</evidence>
<dbReference type="PANTHER" id="PTHR30146:SF138">
    <property type="entry name" value="TRANSCRIPTIONAL REGULATORY PROTEIN"/>
    <property type="match status" value="1"/>
</dbReference>
<organism evidence="5 6">
    <name type="scientific">Ornithinimicrobium pekingense</name>
    <dbReference type="NCBI Taxonomy" id="384677"/>
    <lineage>
        <taxon>Bacteria</taxon>
        <taxon>Bacillati</taxon>
        <taxon>Actinomycetota</taxon>
        <taxon>Actinomycetes</taxon>
        <taxon>Micrococcales</taxon>
        <taxon>Ornithinimicrobiaceae</taxon>
        <taxon>Ornithinimicrobium</taxon>
    </lineage>
</organism>
<keyword evidence="3" id="KW-0804">Transcription</keyword>
<dbReference type="InterPro" id="IPR000843">
    <property type="entry name" value="HTH_LacI"/>
</dbReference>
<dbReference type="InterPro" id="IPR010982">
    <property type="entry name" value="Lambda_DNA-bd_dom_sf"/>
</dbReference>
<keyword evidence="6" id="KW-1185">Reference proteome</keyword>
<accession>A0ABQ2F5E7</accession>
<dbReference type="PROSITE" id="PS50932">
    <property type="entry name" value="HTH_LACI_2"/>
    <property type="match status" value="1"/>
</dbReference>
<dbReference type="RefSeq" id="WP_022920496.1">
    <property type="nucleotide sequence ID" value="NZ_BMLB01000002.1"/>
</dbReference>
<dbReference type="InterPro" id="IPR046335">
    <property type="entry name" value="LacI/GalR-like_sensor"/>
</dbReference>
<sequence>MPDKRVTIKDVAAHAGVSLATASRALSGTRPMSEELRSRVMASAAELNYQVNLLGRALRQQRHPVVGLSVPDLENPFFASLTEHMSRTMRAAGFELLVSSAGGSVEAEAEGVRAFLGRQVHAVVIIACDEAQSAETVQFASSKALTIQFDRRVEGAPATFVGCDNRYGMDLIAEHILTTAPPAKEVIFVGAGAKSSSARERLQGFEQHFPGARTMLGTFSLAWGITAAEQLIAEGTHNATLVAAADIIALGLISGLRSHGIRVPEDFRVIGFDGIGPAAFAHPPLTTVRQPVEDMCASILDLVRADSNDLDPGASSPHGKQVLHYEPKLVCGT</sequence>
<proteinExistence type="predicted"/>
<dbReference type="EMBL" id="BMLB01000002">
    <property type="protein sequence ID" value="GGK63591.1"/>
    <property type="molecule type" value="Genomic_DNA"/>
</dbReference>
<dbReference type="Gene3D" id="3.40.50.2300">
    <property type="match status" value="2"/>
</dbReference>
<dbReference type="Pfam" id="PF00356">
    <property type="entry name" value="LacI"/>
    <property type="match status" value="1"/>
</dbReference>
<dbReference type="Pfam" id="PF13377">
    <property type="entry name" value="Peripla_BP_3"/>
    <property type="match status" value="1"/>
</dbReference>
<dbReference type="CDD" id="cd01392">
    <property type="entry name" value="HTH_LacI"/>
    <property type="match status" value="1"/>
</dbReference>
<evidence type="ECO:0000256" key="2">
    <source>
        <dbReference type="ARBA" id="ARBA00023125"/>
    </source>
</evidence>
<dbReference type="Proteomes" id="UP000662111">
    <property type="component" value="Unassembled WGS sequence"/>
</dbReference>
<keyword evidence="2" id="KW-0238">DNA-binding</keyword>
<dbReference type="Gene3D" id="1.10.260.40">
    <property type="entry name" value="lambda repressor-like DNA-binding domains"/>
    <property type="match status" value="1"/>
</dbReference>
<gene>
    <name evidence="5" type="ORF">GCM10011509_10010</name>
</gene>
<protein>
    <submittedName>
        <fullName evidence="5">LacI family transcriptional regulator</fullName>
    </submittedName>
</protein>
<dbReference type="InterPro" id="IPR028082">
    <property type="entry name" value="Peripla_BP_I"/>
</dbReference>
<dbReference type="SUPFAM" id="SSF53822">
    <property type="entry name" value="Periplasmic binding protein-like I"/>
    <property type="match status" value="1"/>
</dbReference>
<feature type="domain" description="HTH lacI-type" evidence="4">
    <location>
        <begin position="6"/>
        <end position="60"/>
    </location>
</feature>
<dbReference type="SMART" id="SM00354">
    <property type="entry name" value="HTH_LACI"/>
    <property type="match status" value="1"/>
</dbReference>
<name>A0ABQ2F5E7_9MICO</name>
<reference evidence="6" key="1">
    <citation type="journal article" date="2019" name="Int. J. Syst. Evol. Microbiol.">
        <title>The Global Catalogue of Microorganisms (GCM) 10K type strain sequencing project: providing services to taxonomists for standard genome sequencing and annotation.</title>
        <authorList>
            <consortium name="The Broad Institute Genomics Platform"/>
            <consortium name="The Broad Institute Genome Sequencing Center for Infectious Disease"/>
            <person name="Wu L."/>
            <person name="Ma J."/>
        </authorList>
    </citation>
    <scope>NUCLEOTIDE SEQUENCE [LARGE SCALE GENOMIC DNA]</scope>
    <source>
        <strain evidence="6">CGMCC 1.5362</strain>
    </source>
</reference>
<evidence type="ECO:0000256" key="3">
    <source>
        <dbReference type="ARBA" id="ARBA00023163"/>
    </source>
</evidence>
<dbReference type="PANTHER" id="PTHR30146">
    <property type="entry name" value="LACI-RELATED TRANSCRIPTIONAL REPRESSOR"/>
    <property type="match status" value="1"/>
</dbReference>
<dbReference type="CDD" id="cd06267">
    <property type="entry name" value="PBP1_LacI_sugar_binding-like"/>
    <property type="match status" value="1"/>
</dbReference>
<comment type="caution">
    <text evidence="5">The sequence shown here is derived from an EMBL/GenBank/DDBJ whole genome shotgun (WGS) entry which is preliminary data.</text>
</comment>
<dbReference type="SUPFAM" id="SSF47413">
    <property type="entry name" value="lambda repressor-like DNA-binding domains"/>
    <property type="match status" value="1"/>
</dbReference>
<dbReference type="PROSITE" id="PS00356">
    <property type="entry name" value="HTH_LACI_1"/>
    <property type="match status" value="1"/>
</dbReference>
<evidence type="ECO:0000313" key="6">
    <source>
        <dbReference type="Proteomes" id="UP000662111"/>
    </source>
</evidence>
<evidence type="ECO:0000259" key="4">
    <source>
        <dbReference type="PROSITE" id="PS50932"/>
    </source>
</evidence>